<name>A0A232FJE5_9HYME</name>
<dbReference type="GO" id="GO:0016616">
    <property type="term" value="F:oxidoreductase activity, acting on the CH-OH group of donors, NAD or NADP as acceptor"/>
    <property type="evidence" value="ECO:0007669"/>
    <property type="project" value="UniProtKB-ARBA"/>
</dbReference>
<evidence type="ECO:0000256" key="1">
    <source>
        <dbReference type="ARBA" id="ARBA00001913"/>
    </source>
</evidence>
<comment type="cofactor">
    <cofactor evidence="1">
        <name>Ca(2+)</name>
        <dbReference type="ChEBI" id="CHEBI:29108"/>
    </cofactor>
</comment>
<reference evidence="11 12" key="1">
    <citation type="journal article" date="2017" name="Curr. Biol.">
        <title>The Evolution of Venom by Co-option of Single-Copy Genes.</title>
        <authorList>
            <person name="Martinson E.O."/>
            <person name="Mrinalini"/>
            <person name="Kelkar Y.D."/>
            <person name="Chang C.H."/>
            <person name="Werren J.H."/>
        </authorList>
    </citation>
    <scope>NUCLEOTIDE SEQUENCE [LARGE SCALE GENOMIC DNA]</scope>
    <source>
        <strain evidence="11 12">Alberta</strain>
        <tissue evidence="11">Whole body</tissue>
    </source>
</reference>
<dbReference type="PRINTS" id="PR00081">
    <property type="entry name" value="GDHRDH"/>
</dbReference>
<dbReference type="SUPFAM" id="SSF53649">
    <property type="entry name" value="Alkaline phosphatase-like"/>
    <property type="match status" value="1"/>
</dbReference>
<dbReference type="Proteomes" id="UP000215335">
    <property type="component" value="Unassembled WGS sequence"/>
</dbReference>
<proteinExistence type="inferred from homology"/>
<dbReference type="Gene3D" id="3.30.1120.10">
    <property type="match status" value="1"/>
</dbReference>
<keyword evidence="6" id="KW-0560">Oxidoreductase</keyword>
<dbReference type="Pfam" id="PF00106">
    <property type="entry name" value="adh_short"/>
    <property type="match status" value="1"/>
</dbReference>
<dbReference type="GO" id="GO:0046872">
    <property type="term" value="F:metal ion binding"/>
    <property type="evidence" value="ECO:0007669"/>
    <property type="project" value="UniProtKB-KW"/>
</dbReference>
<keyword evidence="4" id="KW-0378">Hydrolase</keyword>
<feature type="compositionally biased region" description="Basic and acidic residues" evidence="8">
    <location>
        <begin position="953"/>
        <end position="964"/>
    </location>
</feature>
<organism evidence="11 12">
    <name type="scientific">Trichomalopsis sarcophagae</name>
    <dbReference type="NCBI Taxonomy" id="543379"/>
    <lineage>
        <taxon>Eukaryota</taxon>
        <taxon>Metazoa</taxon>
        <taxon>Ecdysozoa</taxon>
        <taxon>Arthropoda</taxon>
        <taxon>Hexapoda</taxon>
        <taxon>Insecta</taxon>
        <taxon>Pterygota</taxon>
        <taxon>Neoptera</taxon>
        <taxon>Endopterygota</taxon>
        <taxon>Hymenoptera</taxon>
        <taxon>Apocrita</taxon>
        <taxon>Proctotrupomorpha</taxon>
        <taxon>Chalcidoidea</taxon>
        <taxon>Pteromalidae</taxon>
        <taxon>Pteromalinae</taxon>
        <taxon>Trichomalopsis</taxon>
    </lineage>
</organism>
<evidence type="ECO:0000256" key="4">
    <source>
        <dbReference type="ARBA" id="ARBA00022801"/>
    </source>
</evidence>
<dbReference type="STRING" id="543379.A0A232FJE5"/>
<sequence>MNRWRGKVAVVTGASSGIGAYVSELLVKADMKVVGLARRVEVLQQMATRMDKHHPGSFYPVKCDLRKEEDILEAFKYTEEKVGPVNVLVNNAGFIVSDRIIDSSTENFRKILDINVLAVAICIREATKLMRKHKVHGHIVNVNSVAGHEAARIQVPVNLYCASKYAVTGMTESVRNELTSLNSGIKITSLSPGPVKTDMIRAAGIPDELIDKVPILEAKDVAEAVIFALSTPSHVQINELTITPLDETVQDARDSKMKFPSSCILPIIAIISVESVPRKLRSSGSINSIPASSSDSPPNIVMIIADDMGWNDVSFHGSDQIPTPNIDALAYNGVILNSHYVSALCTPSRSALLTGKYPIHTGMQHLVILEAEPRGLPLHEKILPQYLKEAGYATHAIGKWHQGFHRREYTPTYRGFDSHFGYWQGLQDYYTHEVGSSNPKEGFLGFDMRRNMSVARDTYGKYSTDLFTDEAVRLIEEHRPESGPMFVYLAHLAPHSGNDHEPLQAPDEEVAKFSYIEDPERRIYAAMMSKLDQSVGEVVSALRRKNMLQNSIVVFMADNGAATQGIHYNRGSNYPLRGIKASAWEGAVRGAAAIWSPLIQRPKRIYNELMSIADWLPTLLSASGLRDVVRVSANIDGVDQWPAISGLAPSPPRNEILVNIDPIFNYSALRRGEFKYVLGTVGNGEEWYGETGRPENHGLEGTSPTYDPETVLMSKAGTAIAGLLTSKQVSEIRAVRKDTYGRVKDDEMATSKLLTVDELLKLRSSASLRCTVPESERVACHPLQSPCLFNIKEDPCEQRNLAASRAMILATLEEALLKYRVTALPPSNVPNDPKANPAFWNHTWVNWQDDDPYEFLTDMVGKNKLENINDRMPGSVIAVIAVLLGLAVVAIFALIGLRCNKKYHALKKKQQQSDYRNSRHFQEVQQPSETQAVLEPEESQPNGKIVESFTANETRDAPSIKNVE</sequence>
<keyword evidence="3" id="KW-0479">Metal-binding</keyword>
<comment type="caution">
    <text evidence="11">The sequence shown here is derived from an EMBL/GenBank/DDBJ whole genome shotgun (WGS) entry which is preliminary data.</text>
</comment>
<evidence type="ECO:0000259" key="10">
    <source>
        <dbReference type="Pfam" id="PF00884"/>
    </source>
</evidence>
<dbReference type="EMBL" id="NNAY01000114">
    <property type="protein sequence ID" value="OXU30851.1"/>
    <property type="molecule type" value="Genomic_DNA"/>
</dbReference>
<evidence type="ECO:0000256" key="5">
    <source>
        <dbReference type="ARBA" id="ARBA00022837"/>
    </source>
</evidence>
<dbReference type="InterPro" id="IPR000917">
    <property type="entry name" value="Sulfatase_N"/>
</dbReference>
<protein>
    <recommendedName>
        <fullName evidence="10">Sulfatase N-terminal domain-containing protein</fullName>
    </recommendedName>
</protein>
<evidence type="ECO:0000256" key="3">
    <source>
        <dbReference type="ARBA" id="ARBA00022723"/>
    </source>
</evidence>
<dbReference type="InterPro" id="IPR047115">
    <property type="entry name" value="ARSB"/>
</dbReference>
<feature type="transmembrane region" description="Helical" evidence="9">
    <location>
        <begin position="876"/>
        <end position="897"/>
    </location>
</feature>
<keyword evidence="9" id="KW-0472">Membrane</keyword>
<dbReference type="InterPro" id="IPR002347">
    <property type="entry name" value="SDR_fam"/>
</dbReference>
<keyword evidence="5" id="KW-0106">Calcium</keyword>
<evidence type="ECO:0000256" key="6">
    <source>
        <dbReference type="ARBA" id="ARBA00023002"/>
    </source>
</evidence>
<dbReference type="Gene3D" id="3.40.50.720">
    <property type="entry name" value="NAD(P)-binding Rossmann-like Domain"/>
    <property type="match status" value="1"/>
</dbReference>
<dbReference type="PROSITE" id="PS00149">
    <property type="entry name" value="SULFATASE_2"/>
    <property type="match status" value="1"/>
</dbReference>
<dbReference type="GO" id="GO:0008484">
    <property type="term" value="F:sulfuric ester hydrolase activity"/>
    <property type="evidence" value="ECO:0007669"/>
    <property type="project" value="InterPro"/>
</dbReference>
<evidence type="ECO:0000256" key="9">
    <source>
        <dbReference type="SAM" id="Phobius"/>
    </source>
</evidence>
<dbReference type="Pfam" id="PF00884">
    <property type="entry name" value="Sulfatase"/>
    <property type="match status" value="1"/>
</dbReference>
<dbReference type="InterPro" id="IPR036291">
    <property type="entry name" value="NAD(P)-bd_dom_sf"/>
</dbReference>
<dbReference type="OrthoDB" id="103349at2759"/>
<dbReference type="PRINTS" id="PR00080">
    <property type="entry name" value="SDRFAMILY"/>
</dbReference>
<accession>A0A232FJE5</accession>
<evidence type="ECO:0000256" key="7">
    <source>
        <dbReference type="ARBA" id="ARBA00023180"/>
    </source>
</evidence>
<gene>
    <name evidence="11" type="ORF">TSAR_012655</name>
</gene>
<dbReference type="PROSITE" id="PS00523">
    <property type="entry name" value="SULFATASE_1"/>
    <property type="match status" value="1"/>
</dbReference>
<keyword evidence="12" id="KW-1185">Reference proteome</keyword>
<dbReference type="InterPro" id="IPR017850">
    <property type="entry name" value="Alkaline_phosphatase_core_sf"/>
</dbReference>
<evidence type="ECO:0000256" key="2">
    <source>
        <dbReference type="ARBA" id="ARBA00008779"/>
    </source>
</evidence>
<dbReference type="FunFam" id="3.40.50.720:FF:000047">
    <property type="entry name" value="NADP-dependent L-serine/L-allo-threonine dehydrogenase"/>
    <property type="match status" value="1"/>
</dbReference>
<dbReference type="SUPFAM" id="SSF51735">
    <property type="entry name" value="NAD(P)-binding Rossmann-fold domains"/>
    <property type="match status" value="1"/>
</dbReference>
<dbReference type="Gene3D" id="3.40.720.10">
    <property type="entry name" value="Alkaline Phosphatase, subunit A"/>
    <property type="match status" value="1"/>
</dbReference>
<evidence type="ECO:0000313" key="12">
    <source>
        <dbReference type="Proteomes" id="UP000215335"/>
    </source>
</evidence>
<feature type="region of interest" description="Disordered" evidence="8">
    <location>
        <begin position="909"/>
        <end position="964"/>
    </location>
</feature>
<keyword evidence="9" id="KW-0812">Transmembrane</keyword>
<evidence type="ECO:0000313" key="11">
    <source>
        <dbReference type="EMBL" id="OXU30851.1"/>
    </source>
</evidence>
<feature type="domain" description="Sulfatase N-terminal" evidence="10">
    <location>
        <begin position="298"/>
        <end position="624"/>
    </location>
</feature>
<evidence type="ECO:0000256" key="8">
    <source>
        <dbReference type="SAM" id="MobiDB-lite"/>
    </source>
</evidence>
<keyword evidence="9" id="KW-1133">Transmembrane helix</keyword>
<dbReference type="AlphaFoldDB" id="A0A232FJE5"/>
<dbReference type="PANTHER" id="PTHR10342:SF264">
    <property type="entry name" value="MIP05773P-RELATED"/>
    <property type="match status" value="1"/>
</dbReference>
<dbReference type="PANTHER" id="PTHR10342">
    <property type="entry name" value="ARYLSULFATASE"/>
    <property type="match status" value="1"/>
</dbReference>
<dbReference type="InterPro" id="IPR024607">
    <property type="entry name" value="Sulfatase_CS"/>
</dbReference>
<comment type="similarity">
    <text evidence="2">Belongs to the sulfatase family.</text>
</comment>
<keyword evidence="7" id="KW-0325">Glycoprotein</keyword>
<dbReference type="CDD" id="cd16029">
    <property type="entry name" value="4-S"/>
    <property type="match status" value="1"/>
</dbReference>